<reference evidence="3 4" key="1">
    <citation type="submission" date="2016-11" db="EMBL/GenBank/DDBJ databases">
        <authorList>
            <person name="Jaros S."/>
            <person name="Januszkiewicz K."/>
            <person name="Wedrychowicz H."/>
        </authorList>
    </citation>
    <scope>NUCLEOTIDE SEQUENCE [LARGE SCALE GENOMIC DNA]</scope>
    <source>
        <strain evidence="3 4">DSM 26897</strain>
    </source>
</reference>
<evidence type="ECO:0000256" key="1">
    <source>
        <dbReference type="SAM" id="Phobius"/>
    </source>
</evidence>
<name>A0A1M5EG20_9BACT</name>
<dbReference type="STRING" id="1302690.BUE76_04070"/>
<protein>
    <submittedName>
        <fullName evidence="3">L-ascorbate metabolism protein UlaG, beta-lactamase superfamily</fullName>
    </submittedName>
</protein>
<accession>A0A1M5EG20</accession>
<dbReference type="EMBL" id="FQUO01000012">
    <property type="protein sequence ID" value="SHF78178.1"/>
    <property type="molecule type" value="Genomic_DNA"/>
</dbReference>
<dbReference type="PANTHER" id="PTHR15032:SF4">
    <property type="entry name" value="N-ACYL-PHOSPHATIDYLETHANOLAMINE-HYDROLYZING PHOSPHOLIPASE D"/>
    <property type="match status" value="1"/>
</dbReference>
<dbReference type="InterPro" id="IPR001279">
    <property type="entry name" value="Metallo-B-lactamas"/>
</dbReference>
<proteinExistence type="predicted"/>
<dbReference type="AlphaFoldDB" id="A0A1M5EG20"/>
<dbReference type="GO" id="GO:0005737">
    <property type="term" value="C:cytoplasm"/>
    <property type="evidence" value="ECO:0007669"/>
    <property type="project" value="TreeGrafter"/>
</dbReference>
<dbReference type="Pfam" id="PF12706">
    <property type="entry name" value="Lactamase_B_2"/>
    <property type="match status" value="1"/>
</dbReference>
<evidence type="ECO:0000313" key="4">
    <source>
        <dbReference type="Proteomes" id="UP000184368"/>
    </source>
</evidence>
<organism evidence="3 4">
    <name type="scientific">Cnuella takakiae</name>
    <dbReference type="NCBI Taxonomy" id="1302690"/>
    <lineage>
        <taxon>Bacteria</taxon>
        <taxon>Pseudomonadati</taxon>
        <taxon>Bacteroidota</taxon>
        <taxon>Chitinophagia</taxon>
        <taxon>Chitinophagales</taxon>
        <taxon>Chitinophagaceae</taxon>
        <taxon>Cnuella</taxon>
    </lineage>
</organism>
<keyword evidence="1" id="KW-0812">Transmembrane</keyword>
<feature type="transmembrane region" description="Helical" evidence="1">
    <location>
        <begin position="15"/>
        <end position="37"/>
    </location>
</feature>
<keyword evidence="1" id="KW-1133">Transmembrane helix</keyword>
<sequence length="417" mass="46964">MRSKAIHSRGAAKTAVFHFCHFPPCIVVTLHCVYLIVQAMNKALKLFTRMMIIIFSVLALLALVVFAYMQHPKFGAKPTGKRLERMQASPHYKDGVFDNRSFTPTITEGYSMTKVMFDFLFRKGPNTVPGGIIPSVQTDLNKLQGDWLVWFGHSSYYLQTDGLRILVDPVFSGNASPVPGTTKSFKGTDRYAAADMPPIDYLLISHDHYDHLDFETILQLKGKVKKVVCGLGVGAHLELWGFAPENIIELDWDTDIALPNGGRIYGLTTRHFSGRGFKRNNTLWISYLLQTPTRKIFIGGDSGYDRHFREIGALHGPIDLAILENGQYNEAWKAIHFLPGENLQAAIELKAKRLMPVHSGKFSLALHSWDEPLREMVRRNQQVGLPLVTPRIGEPVNLSDTTQVFTEWWKDVAKAAQ</sequence>
<dbReference type="SUPFAM" id="SSF56281">
    <property type="entry name" value="Metallo-hydrolase/oxidoreductase"/>
    <property type="match status" value="1"/>
</dbReference>
<dbReference type="InterPro" id="IPR036866">
    <property type="entry name" value="RibonucZ/Hydroxyglut_hydro"/>
</dbReference>
<dbReference type="PANTHER" id="PTHR15032">
    <property type="entry name" value="N-ACYL-PHOSPHATIDYLETHANOLAMINE-HYDROLYZING PHOSPHOLIPASE D"/>
    <property type="match status" value="1"/>
</dbReference>
<dbReference type="Gene3D" id="3.60.15.10">
    <property type="entry name" value="Ribonuclease Z/Hydroxyacylglutathione hydrolase-like"/>
    <property type="match status" value="1"/>
</dbReference>
<gene>
    <name evidence="3" type="ORF">SAMN05444008_11232</name>
</gene>
<evidence type="ECO:0000259" key="2">
    <source>
        <dbReference type="Pfam" id="PF12706"/>
    </source>
</evidence>
<feature type="domain" description="Metallo-beta-lactamase" evidence="2">
    <location>
        <begin position="164"/>
        <end position="358"/>
    </location>
</feature>
<dbReference type="Proteomes" id="UP000184368">
    <property type="component" value="Unassembled WGS sequence"/>
</dbReference>
<keyword evidence="4" id="KW-1185">Reference proteome</keyword>
<feature type="transmembrane region" description="Helical" evidence="1">
    <location>
        <begin position="49"/>
        <end position="69"/>
    </location>
</feature>
<evidence type="ECO:0000313" key="3">
    <source>
        <dbReference type="EMBL" id="SHF78178.1"/>
    </source>
</evidence>
<keyword evidence="1" id="KW-0472">Membrane</keyword>